<sequence length="156" mass="18302">MESLLLDVPFECRSWYKASLDPSCWQCLIFPRFNYYRFDHVRGFYIDTRFWFLTLFYRKFVYRYLTGKLRFSMNGFLKLVVSRSCGNATSLSLPECSDQILKYVANADCRGFEEDDDDILKLASHIAYFSCEGSELYDSEDNHGRLISDGESSDDD</sequence>
<accession>A0A5E4FC96</accession>
<organism evidence="2 3">
    <name type="scientific">Prunus dulcis</name>
    <name type="common">Almond</name>
    <name type="synonym">Amygdalus dulcis</name>
    <dbReference type="NCBI Taxonomy" id="3755"/>
    <lineage>
        <taxon>Eukaryota</taxon>
        <taxon>Viridiplantae</taxon>
        <taxon>Streptophyta</taxon>
        <taxon>Embryophyta</taxon>
        <taxon>Tracheophyta</taxon>
        <taxon>Spermatophyta</taxon>
        <taxon>Magnoliopsida</taxon>
        <taxon>eudicotyledons</taxon>
        <taxon>Gunneridae</taxon>
        <taxon>Pentapetalae</taxon>
        <taxon>rosids</taxon>
        <taxon>fabids</taxon>
        <taxon>Rosales</taxon>
        <taxon>Rosaceae</taxon>
        <taxon>Amygdaloideae</taxon>
        <taxon>Amygdaleae</taxon>
        <taxon>Prunus</taxon>
    </lineage>
</organism>
<reference evidence="3" key="2">
    <citation type="journal article" date="2020" name="Plant J.">
        <title>Transposons played a major role in the diversification between the closely related almond and peach genomes: results from the almond genome sequence.</title>
        <authorList>
            <person name="Alioto T."/>
            <person name="Alexiou K.G."/>
            <person name="Bardil A."/>
            <person name="Barteri F."/>
            <person name="Castanera R."/>
            <person name="Cruz F."/>
            <person name="Dhingra A."/>
            <person name="Duval H."/>
            <person name="Fernandez I Marti A."/>
            <person name="Frias L."/>
            <person name="Galan B."/>
            <person name="Garcia J.L."/>
            <person name="Howad W."/>
            <person name="Gomez-Garrido J."/>
            <person name="Gut M."/>
            <person name="Julca I."/>
            <person name="Morata J."/>
            <person name="Puigdomenech P."/>
            <person name="Ribeca P."/>
            <person name="Rubio Cabetas M.J."/>
            <person name="Vlasova A."/>
            <person name="Wirthensohn M."/>
            <person name="Garcia-Mas J."/>
            <person name="Gabaldon T."/>
            <person name="Casacuberta J.M."/>
            <person name="Arus P."/>
        </authorList>
    </citation>
    <scope>NUCLEOTIDE SEQUENCE [LARGE SCALE GENOMIC DNA]</scope>
    <source>
        <strain evidence="3">cv. Texas</strain>
    </source>
</reference>
<dbReference type="EMBL" id="CABIKO010000094">
    <property type="protein sequence ID" value="VVA25477.1"/>
    <property type="molecule type" value="Genomic_DNA"/>
</dbReference>
<name>A0A5E4FC96_PRUDU</name>
<protein>
    <submittedName>
        <fullName evidence="2">PREDICTED: F-box/LRR-repeat</fullName>
    </submittedName>
</protein>
<reference evidence="2" key="1">
    <citation type="submission" date="2019-07" db="EMBL/GenBank/DDBJ databases">
        <authorList>
            <person name="Alioto T."/>
            <person name="Alioto T."/>
            <person name="Gomez Garrido J."/>
        </authorList>
    </citation>
    <scope>NUCLEOTIDE SEQUENCE</scope>
</reference>
<evidence type="ECO:0000313" key="3">
    <source>
        <dbReference type="Proteomes" id="UP000327085"/>
    </source>
</evidence>
<evidence type="ECO:0000313" key="2">
    <source>
        <dbReference type="EMBL" id="VVA25477.1"/>
    </source>
</evidence>
<reference evidence="1 4" key="3">
    <citation type="journal article" date="2022" name="G3 (Bethesda)">
        <title>Whole-genome sequence and methylome profiling of the almond [Prunus dulcis (Mill.) D.A. Webb] cultivar 'Nonpareil'.</title>
        <authorList>
            <person name="D'Amico-Willman K.M."/>
            <person name="Ouma W.Z."/>
            <person name="Meulia T."/>
            <person name="Sideli G.M."/>
            <person name="Gradziel T.M."/>
            <person name="Fresnedo-Ramirez J."/>
        </authorList>
    </citation>
    <scope>NUCLEOTIDE SEQUENCE [LARGE SCALE GENOMIC DNA]</scope>
    <source>
        <strain evidence="1">Clone GOH B32 T37-40</strain>
    </source>
</reference>
<gene>
    <name evidence="2" type="ORF">ALMOND_2B026870</name>
    <name evidence="1" type="ORF">L3X38_002695</name>
</gene>
<dbReference type="InParanoid" id="A0A5E4FC96"/>
<dbReference type="AlphaFoldDB" id="A0A5E4FC96"/>
<dbReference type="Proteomes" id="UP001054821">
    <property type="component" value="Chromosome 1"/>
</dbReference>
<proteinExistence type="predicted"/>
<dbReference type="Proteomes" id="UP000327085">
    <property type="component" value="Chromosome 1"/>
</dbReference>
<dbReference type="EMBL" id="JAJFAZ020000001">
    <property type="protein sequence ID" value="KAI5349806.1"/>
    <property type="molecule type" value="Genomic_DNA"/>
</dbReference>
<evidence type="ECO:0000313" key="1">
    <source>
        <dbReference type="EMBL" id="KAI5349806.1"/>
    </source>
</evidence>
<dbReference type="Gramene" id="VVA25477">
    <property type="protein sequence ID" value="VVA25477"/>
    <property type="gene ID" value="Prudul26B026870"/>
</dbReference>
<evidence type="ECO:0000313" key="4">
    <source>
        <dbReference type="Proteomes" id="UP001054821"/>
    </source>
</evidence>
<keyword evidence="4" id="KW-1185">Reference proteome</keyword>